<feature type="transmembrane region" description="Helical" evidence="6">
    <location>
        <begin position="12"/>
        <end position="30"/>
    </location>
</feature>
<feature type="transmembrane region" description="Helical" evidence="6">
    <location>
        <begin position="256"/>
        <end position="281"/>
    </location>
</feature>
<dbReference type="RefSeq" id="WP_379322090.1">
    <property type="nucleotide sequence ID" value="NZ_JBHTLM010000037.1"/>
</dbReference>
<comment type="similarity">
    <text evidence="2">Belongs to the autoinducer-2 exporter (AI-2E) (TC 2.A.86) family.</text>
</comment>
<evidence type="ECO:0000313" key="8">
    <source>
        <dbReference type="Proteomes" id="UP001597262"/>
    </source>
</evidence>
<dbReference type="NCBIfam" id="TIGR02872">
    <property type="entry name" value="spore_ytvI"/>
    <property type="match status" value="1"/>
</dbReference>
<evidence type="ECO:0000256" key="6">
    <source>
        <dbReference type="SAM" id="Phobius"/>
    </source>
</evidence>
<keyword evidence="4 6" id="KW-1133">Transmembrane helix</keyword>
<dbReference type="Proteomes" id="UP001597262">
    <property type="component" value="Unassembled WGS sequence"/>
</dbReference>
<evidence type="ECO:0000256" key="4">
    <source>
        <dbReference type="ARBA" id="ARBA00022989"/>
    </source>
</evidence>
<evidence type="ECO:0000256" key="2">
    <source>
        <dbReference type="ARBA" id="ARBA00009773"/>
    </source>
</evidence>
<feature type="transmembrane region" description="Helical" evidence="6">
    <location>
        <begin position="231"/>
        <end position="250"/>
    </location>
</feature>
<dbReference type="PANTHER" id="PTHR21716">
    <property type="entry name" value="TRANSMEMBRANE PROTEIN"/>
    <property type="match status" value="1"/>
</dbReference>
<feature type="transmembrane region" description="Helical" evidence="6">
    <location>
        <begin position="36"/>
        <end position="53"/>
    </location>
</feature>
<evidence type="ECO:0000256" key="1">
    <source>
        <dbReference type="ARBA" id="ARBA00004141"/>
    </source>
</evidence>
<feature type="transmembrane region" description="Helical" evidence="6">
    <location>
        <begin position="62"/>
        <end position="84"/>
    </location>
</feature>
<feature type="transmembrane region" description="Helical" evidence="6">
    <location>
        <begin position="288"/>
        <end position="308"/>
    </location>
</feature>
<dbReference type="EMBL" id="JBHTLM010000037">
    <property type="protein sequence ID" value="MFD1179668.1"/>
    <property type="molecule type" value="Genomic_DNA"/>
</dbReference>
<sequence>MDNVIVKRVLRGSWICIVLVSSIAFMYLLLPLLYPFLIAWLISYAINPFVLWLQHSVRLPKWLAVCVSLLVCVGSAAIVLTAALTRLVKELVHLAESFDLRIEEWRNLFVEWAQSESIQNILNEINLFIADNPGYENTIHKNIDNTAEKIGSAVTHIINNFLGTIVNLISSLPNLGVIVAVILLATFFISNHWERDMRYLAGIIPAPFRRTAGDIWKDLQRALSGYLRAQFIMISITAFIVLLGLTILGVDSAFTYALIIGLVDLLPYLGVGTIMIPWLIYAFATGEASLGIGLSILYGIILISRQLIEPKVLASSVGLDPLPTLIAMFVGLKLFGFLGLIIGPVILVIVGAAFRAGLVRDLRNYILHGRLR</sequence>
<feature type="transmembrane region" description="Helical" evidence="6">
    <location>
        <begin position="168"/>
        <end position="189"/>
    </location>
</feature>
<accession>A0ABW3S4F6</accession>
<evidence type="ECO:0000256" key="5">
    <source>
        <dbReference type="ARBA" id="ARBA00023136"/>
    </source>
</evidence>
<gene>
    <name evidence="7" type="primary">ytvI</name>
    <name evidence="7" type="ORF">ACFQ3W_25675</name>
</gene>
<keyword evidence="5 6" id="KW-0472">Membrane</keyword>
<comment type="subcellular location">
    <subcellularLocation>
        <location evidence="1">Membrane</location>
        <topology evidence="1">Multi-pass membrane protein</topology>
    </subcellularLocation>
</comment>
<reference evidence="8" key="1">
    <citation type="journal article" date="2019" name="Int. J. Syst. Evol. Microbiol.">
        <title>The Global Catalogue of Microorganisms (GCM) 10K type strain sequencing project: providing services to taxonomists for standard genome sequencing and annotation.</title>
        <authorList>
            <consortium name="The Broad Institute Genomics Platform"/>
            <consortium name="The Broad Institute Genome Sequencing Center for Infectious Disease"/>
            <person name="Wu L."/>
            <person name="Ma J."/>
        </authorList>
    </citation>
    <scope>NUCLEOTIDE SEQUENCE [LARGE SCALE GENOMIC DNA]</scope>
    <source>
        <strain evidence="8">CCUG 59189</strain>
    </source>
</reference>
<organism evidence="7 8">
    <name type="scientific">Paenibacillus puldeungensis</name>
    <dbReference type="NCBI Taxonomy" id="696536"/>
    <lineage>
        <taxon>Bacteria</taxon>
        <taxon>Bacillati</taxon>
        <taxon>Bacillota</taxon>
        <taxon>Bacilli</taxon>
        <taxon>Bacillales</taxon>
        <taxon>Paenibacillaceae</taxon>
        <taxon>Paenibacillus</taxon>
    </lineage>
</organism>
<comment type="caution">
    <text evidence="7">The sequence shown here is derived from an EMBL/GenBank/DDBJ whole genome shotgun (WGS) entry which is preliminary data.</text>
</comment>
<dbReference type="Pfam" id="PF01594">
    <property type="entry name" value="AI-2E_transport"/>
    <property type="match status" value="1"/>
</dbReference>
<keyword evidence="3 6" id="KW-0812">Transmembrane</keyword>
<keyword evidence="8" id="KW-1185">Reference proteome</keyword>
<proteinExistence type="inferred from homology"/>
<dbReference type="InterPro" id="IPR002549">
    <property type="entry name" value="AI-2E-like"/>
</dbReference>
<protein>
    <submittedName>
        <fullName evidence="7">Sporulation integral membrane protein YtvI</fullName>
    </submittedName>
</protein>
<evidence type="ECO:0000313" key="7">
    <source>
        <dbReference type="EMBL" id="MFD1179668.1"/>
    </source>
</evidence>
<name>A0ABW3S4F6_9BACL</name>
<feature type="transmembrane region" description="Helical" evidence="6">
    <location>
        <begin position="328"/>
        <end position="354"/>
    </location>
</feature>
<dbReference type="PANTHER" id="PTHR21716:SF68">
    <property type="entry name" value="TRANSPORT PROTEIN YTVI-RELATED"/>
    <property type="match status" value="1"/>
</dbReference>
<evidence type="ECO:0000256" key="3">
    <source>
        <dbReference type="ARBA" id="ARBA00022692"/>
    </source>
</evidence>
<dbReference type="InterPro" id="IPR014227">
    <property type="entry name" value="YtvI-like"/>
</dbReference>